<dbReference type="GO" id="GO:0046872">
    <property type="term" value="F:metal ion binding"/>
    <property type="evidence" value="ECO:0007669"/>
    <property type="project" value="UniProtKB-KW"/>
</dbReference>
<dbReference type="Proteomes" id="UP000297229">
    <property type="component" value="Unassembled WGS sequence"/>
</dbReference>
<evidence type="ECO:0000256" key="4">
    <source>
        <dbReference type="ARBA" id="ARBA00023004"/>
    </source>
</evidence>
<comment type="cofactor">
    <cofactor evidence="1">
        <name>heme b</name>
        <dbReference type="ChEBI" id="CHEBI:60344"/>
    </cofactor>
</comment>
<protein>
    <submittedName>
        <fullName evidence="6">Uncharacterized protein</fullName>
    </submittedName>
</protein>
<dbReference type="Pfam" id="PF13816">
    <property type="entry name" value="Dehydratase_hem"/>
    <property type="match status" value="1"/>
</dbReference>
<dbReference type="InterPro" id="IPR025702">
    <property type="entry name" value="OXD"/>
</dbReference>
<accession>A0A4Z1IJL9</accession>
<evidence type="ECO:0000313" key="6">
    <source>
        <dbReference type="EMBL" id="TGO59420.1"/>
    </source>
</evidence>
<dbReference type="EMBL" id="PQXM01001243">
    <property type="protein sequence ID" value="TGO59420.1"/>
    <property type="molecule type" value="Genomic_DNA"/>
</dbReference>
<evidence type="ECO:0000256" key="2">
    <source>
        <dbReference type="ARBA" id="ARBA00022617"/>
    </source>
</evidence>
<keyword evidence="5" id="KW-0456">Lyase</keyword>
<name>A0A4Z1IJL9_9HELO</name>
<dbReference type="STRING" id="278938.A0A4Z1IJL9"/>
<dbReference type="OrthoDB" id="3465714at2759"/>
<dbReference type="AlphaFoldDB" id="A0A4Z1IJL9"/>
<proteinExistence type="predicted"/>
<dbReference type="GO" id="GO:0016829">
    <property type="term" value="F:lyase activity"/>
    <property type="evidence" value="ECO:0007669"/>
    <property type="project" value="UniProtKB-KW"/>
</dbReference>
<reference evidence="6 7" key="1">
    <citation type="submission" date="2017-12" db="EMBL/GenBank/DDBJ databases">
        <title>Comparative genomics of Botrytis spp.</title>
        <authorList>
            <person name="Valero-Jimenez C.A."/>
            <person name="Tapia P."/>
            <person name="Veloso J."/>
            <person name="Silva-Moreno E."/>
            <person name="Staats M."/>
            <person name="Valdes J.H."/>
            <person name="Van Kan J.A.L."/>
        </authorList>
    </citation>
    <scope>NUCLEOTIDE SEQUENCE [LARGE SCALE GENOMIC DNA]</scope>
    <source>
        <strain evidence="6 7">Be9601</strain>
    </source>
</reference>
<keyword evidence="2" id="KW-0349">Heme</keyword>
<keyword evidence="3" id="KW-0479">Metal-binding</keyword>
<comment type="caution">
    <text evidence="6">The sequence shown here is derived from an EMBL/GenBank/DDBJ whole genome shotgun (WGS) entry which is preliminary data.</text>
</comment>
<keyword evidence="7" id="KW-1185">Reference proteome</keyword>
<evidence type="ECO:0000313" key="7">
    <source>
        <dbReference type="Proteomes" id="UP000297229"/>
    </source>
</evidence>
<evidence type="ECO:0000256" key="1">
    <source>
        <dbReference type="ARBA" id="ARBA00001970"/>
    </source>
</evidence>
<organism evidence="6 7">
    <name type="scientific">Botrytis elliptica</name>
    <dbReference type="NCBI Taxonomy" id="278938"/>
    <lineage>
        <taxon>Eukaryota</taxon>
        <taxon>Fungi</taxon>
        <taxon>Dikarya</taxon>
        <taxon>Ascomycota</taxon>
        <taxon>Pezizomycotina</taxon>
        <taxon>Leotiomycetes</taxon>
        <taxon>Helotiales</taxon>
        <taxon>Sclerotiniaceae</taxon>
        <taxon>Botrytis</taxon>
    </lineage>
</organism>
<keyword evidence="4" id="KW-0408">Iron</keyword>
<sequence length="362" mass="40565">MVFLLDMDGKDYIFTYGIFGVQHEELTPEKAIFISTLYKLLSSSANRVDHLQDESHGLPRHGPKSTTFIAYWLSSSSYQSFQASSPVQEFWNSLPPDAGVWREVMTVPKSRFMFASSQPVASAMGTLLPLKQSSDEGYWGVYRHRISKTPDSHTDPKDTFTSAYITTTKAKPNDTRKTIDIPKTRSSKIKLGRVTISSPPDNLIFVREGQRQPNIPPAETEAWLKKINPHAQSWISHLDTERNKNGVVAFTTHIGHENPTPEIVNEKFDAKGDLELDTEAIAETNQLAYFLDLSYFEQAGRSHKSHVELRKTVMNLYGPGGQLEKGKSVLFVELCILKSGDLDAEYIGCAEGTGLMYLANLQ</sequence>
<evidence type="ECO:0000256" key="3">
    <source>
        <dbReference type="ARBA" id="ARBA00022723"/>
    </source>
</evidence>
<evidence type="ECO:0000256" key="5">
    <source>
        <dbReference type="ARBA" id="ARBA00023239"/>
    </source>
</evidence>
<gene>
    <name evidence="6" type="ORF">BELL_1245g00030</name>
</gene>